<feature type="signal peptide" evidence="1">
    <location>
        <begin position="1"/>
        <end position="24"/>
    </location>
</feature>
<evidence type="ECO:0000313" key="2">
    <source>
        <dbReference type="EMBL" id="XBS20903.1"/>
    </source>
</evidence>
<proteinExistence type="predicted"/>
<keyword evidence="3" id="KW-1185">Reference proteome</keyword>
<name>A0AAU7NVC0_9GAMM</name>
<gene>
    <name evidence="2" type="ORF">Q9L42_001925</name>
</gene>
<sequence length="148" mass="16141">MKITKSLQTIIVLGMALLAGNVFAYSSESEDKKCKKPRFRTFEPAHLSEVEPETKISFHVSNWADPATIKAEARKVPMEVDVVDKMNFFVVTAKLPSSVSGKYARIHIEAKAKDGGCRGQDGWLLKVKKATATSEPSAAEAAAETAEK</sequence>
<dbReference type="AlphaFoldDB" id="A0AAU7NVC0"/>
<evidence type="ECO:0000256" key="1">
    <source>
        <dbReference type="SAM" id="SignalP"/>
    </source>
</evidence>
<dbReference type="RefSeq" id="WP_305910109.1">
    <property type="nucleotide sequence ID" value="NZ_CP157743.1"/>
</dbReference>
<feature type="chain" id="PRO_5043750469" evidence="1">
    <location>
        <begin position="25"/>
        <end position="148"/>
    </location>
</feature>
<reference evidence="2 3" key="1">
    <citation type="journal article" date="2024" name="Microbiology">
        <title>Methylomarinum rosea sp. nov., a novel halophilic methanotrophic bacterium from the hypersaline Lake Elton.</title>
        <authorList>
            <person name="Suleimanov R.Z."/>
            <person name="Oshkin I.Y."/>
            <person name="Danilova O.V."/>
            <person name="Suzina N.E."/>
            <person name="Dedysh S.N."/>
        </authorList>
    </citation>
    <scope>NUCLEOTIDE SEQUENCE [LARGE SCALE GENOMIC DNA]</scope>
    <source>
        <strain evidence="2 3">Ch1-1</strain>
    </source>
</reference>
<dbReference type="KEGG" id="mech:Q9L42_001925"/>
<organism evidence="2 3">
    <name type="scientific">Methylomarinum roseum</name>
    <dbReference type="NCBI Taxonomy" id="3067653"/>
    <lineage>
        <taxon>Bacteria</taxon>
        <taxon>Pseudomonadati</taxon>
        <taxon>Pseudomonadota</taxon>
        <taxon>Gammaproteobacteria</taxon>
        <taxon>Methylococcales</taxon>
        <taxon>Methylococcaceae</taxon>
        <taxon>Methylomarinum</taxon>
    </lineage>
</organism>
<evidence type="ECO:0000313" key="3">
    <source>
        <dbReference type="Proteomes" id="UP001225378"/>
    </source>
</evidence>
<dbReference type="EMBL" id="CP157743">
    <property type="protein sequence ID" value="XBS20903.1"/>
    <property type="molecule type" value="Genomic_DNA"/>
</dbReference>
<dbReference type="Proteomes" id="UP001225378">
    <property type="component" value="Chromosome"/>
</dbReference>
<protein>
    <submittedName>
        <fullName evidence="2">Uncharacterized protein</fullName>
    </submittedName>
</protein>
<accession>A0AAU7NVC0</accession>
<keyword evidence="1" id="KW-0732">Signal</keyword>